<dbReference type="STRING" id="1499967.U27_06298"/>
<dbReference type="AlphaFoldDB" id="A0A081C409"/>
<evidence type="ECO:0000313" key="1">
    <source>
        <dbReference type="EMBL" id="GAK59314.1"/>
    </source>
</evidence>
<dbReference type="HOGENOM" id="CLU_3372194_0_0_0"/>
<accession>A0A081C409</accession>
<keyword evidence="2" id="KW-1185">Reference proteome</keyword>
<proteinExistence type="predicted"/>
<organism evidence="1">
    <name type="scientific">Vecturithrix granuli</name>
    <dbReference type="NCBI Taxonomy" id="1499967"/>
    <lineage>
        <taxon>Bacteria</taxon>
        <taxon>Candidatus Moduliflexota</taxon>
        <taxon>Candidatus Vecturitrichia</taxon>
        <taxon>Candidatus Vecturitrichales</taxon>
        <taxon>Candidatus Vecturitrichaceae</taxon>
        <taxon>Candidatus Vecturithrix</taxon>
    </lineage>
</organism>
<evidence type="ECO:0000313" key="2">
    <source>
        <dbReference type="Proteomes" id="UP000030661"/>
    </source>
</evidence>
<dbReference type="Proteomes" id="UP000030661">
    <property type="component" value="Unassembled WGS sequence"/>
</dbReference>
<name>A0A081C409_VECG1</name>
<dbReference type="EMBL" id="DF820470">
    <property type="protein sequence ID" value="GAK59314.1"/>
    <property type="molecule type" value="Genomic_DNA"/>
</dbReference>
<gene>
    <name evidence="1" type="ORF">U27_06298</name>
</gene>
<sequence length="34" mass="4044">MTKHAIIQNVREKKLFFIDTAGEKTFDIRSLFMN</sequence>
<protein>
    <submittedName>
        <fullName evidence="1">Uncharacterized protein</fullName>
    </submittedName>
</protein>
<reference evidence="1" key="1">
    <citation type="journal article" date="2015" name="PeerJ">
        <title>First genomic representation of candidate bacterial phylum KSB3 points to enhanced environmental sensing as a trigger of wastewater bulking.</title>
        <authorList>
            <person name="Sekiguchi Y."/>
            <person name="Ohashi A."/>
            <person name="Parks D.H."/>
            <person name="Yamauchi T."/>
            <person name="Tyson G.W."/>
            <person name="Hugenholtz P."/>
        </authorList>
    </citation>
    <scope>NUCLEOTIDE SEQUENCE [LARGE SCALE GENOMIC DNA]</scope>
</reference>